<gene>
    <name evidence="11" type="primary">LOC136995070</name>
</gene>
<evidence type="ECO:0000256" key="3">
    <source>
        <dbReference type="ARBA" id="ARBA00023163"/>
    </source>
</evidence>
<feature type="region of interest" description="Disordered" evidence="6">
    <location>
        <begin position="66"/>
        <end position="116"/>
    </location>
</feature>
<dbReference type="Proteomes" id="UP001652627">
    <property type="component" value="Chromosome 37"/>
</dbReference>
<evidence type="ECO:0000256" key="2">
    <source>
        <dbReference type="ARBA" id="ARBA00023015"/>
    </source>
</evidence>
<dbReference type="PANTHER" id="PTHR16089:SF43">
    <property type="match status" value="1"/>
</dbReference>
<feature type="domain" description="SANT" evidence="9">
    <location>
        <begin position="219"/>
        <end position="270"/>
    </location>
</feature>
<evidence type="ECO:0000256" key="1">
    <source>
        <dbReference type="ARBA" id="ARBA00004123"/>
    </source>
</evidence>
<dbReference type="PROSITE" id="PS51293">
    <property type="entry name" value="SANT"/>
    <property type="match status" value="1"/>
</dbReference>
<dbReference type="PROSITE" id="PS51156">
    <property type="entry name" value="ELM2"/>
    <property type="match status" value="1"/>
</dbReference>
<dbReference type="PROSITE" id="PS50157">
    <property type="entry name" value="ZINC_FINGER_C2H2_2"/>
    <property type="match status" value="1"/>
</dbReference>
<dbReference type="SMART" id="SM00717">
    <property type="entry name" value="SANT"/>
    <property type="match status" value="1"/>
</dbReference>
<protein>
    <submittedName>
        <fullName evidence="11">Zinc finger protein 541-like</fullName>
    </submittedName>
</protein>
<dbReference type="InterPro" id="IPR013087">
    <property type="entry name" value="Znf_C2H2_type"/>
</dbReference>
<comment type="subcellular location">
    <subcellularLocation>
        <location evidence="1">Nucleus</location>
    </subcellularLocation>
</comment>
<reference evidence="11" key="1">
    <citation type="submission" date="2025-08" db="UniProtKB">
        <authorList>
            <consortium name="RefSeq"/>
        </authorList>
    </citation>
    <scope>IDENTIFICATION</scope>
    <source>
        <tissue evidence="11">Blood</tissue>
    </source>
</reference>
<dbReference type="InterPro" id="IPR000949">
    <property type="entry name" value="ELM2_dom"/>
</dbReference>
<evidence type="ECO:0000259" key="9">
    <source>
        <dbReference type="PROSITE" id="PS51293"/>
    </source>
</evidence>
<evidence type="ECO:0000256" key="4">
    <source>
        <dbReference type="ARBA" id="ARBA00023242"/>
    </source>
</evidence>
<evidence type="ECO:0000259" key="8">
    <source>
        <dbReference type="PROSITE" id="PS51156"/>
    </source>
</evidence>
<dbReference type="InterPro" id="IPR009057">
    <property type="entry name" value="Homeodomain-like_sf"/>
</dbReference>
<dbReference type="InterPro" id="IPR001005">
    <property type="entry name" value="SANT/Myb"/>
</dbReference>
<feature type="domain" description="ELM2" evidence="8">
    <location>
        <begin position="111"/>
        <end position="204"/>
    </location>
</feature>
<dbReference type="SUPFAM" id="SSF46689">
    <property type="entry name" value="Homeodomain-like"/>
    <property type="match status" value="1"/>
</dbReference>
<organism evidence="10 11">
    <name type="scientific">Apteryx mantelli</name>
    <name type="common">North Island brown kiwi</name>
    <dbReference type="NCBI Taxonomy" id="2696672"/>
    <lineage>
        <taxon>Eukaryota</taxon>
        <taxon>Metazoa</taxon>
        <taxon>Chordata</taxon>
        <taxon>Craniata</taxon>
        <taxon>Vertebrata</taxon>
        <taxon>Euteleostomi</taxon>
        <taxon>Archelosauria</taxon>
        <taxon>Archosauria</taxon>
        <taxon>Dinosauria</taxon>
        <taxon>Saurischia</taxon>
        <taxon>Theropoda</taxon>
        <taxon>Coelurosauria</taxon>
        <taxon>Aves</taxon>
        <taxon>Palaeognathae</taxon>
        <taxon>Apterygiformes</taxon>
        <taxon>Apterygidae</taxon>
        <taxon>Apteryx</taxon>
    </lineage>
</organism>
<keyword evidence="5" id="KW-0479">Metal-binding</keyword>
<keyword evidence="4" id="KW-0539">Nucleus</keyword>
<dbReference type="Gene3D" id="1.10.10.60">
    <property type="entry name" value="Homeodomain-like"/>
    <property type="match status" value="1"/>
</dbReference>
<dbReference type="RefSeq" id="XP_067170876.1">
    <property type="nucleotide sequence ID" value="XM_067314775.1"/>
</dbReference>
<dbReference type="PROSITE" id="PS00028">
    <property type="entry name" value="ZINC_FINGER_C2H2_1"/>
    <property type="match status" value="1"/>
</dbReference>
<feature type="domain" description="C2H2-type" evidence="7">
    <location>
        <begin position="292"/>
        <end position="314"/>
    </location>
</feature>
<accession>A0ABM4G106</accession>
<evidence type="ECO:0000256" key="6">
    <source>
        <dbReference type="SAM" id="MobiDB-lite"/>
    </source>
</evidence>
<sequence length="352" mass="37276">MAAPPPEEPPPACLYQELQLPPFPGPAPQVLGGAESFAGLLGPPDWGPDSARCFQVPPTAARFRSRLGLCGGPPRYRPAPMLDPGRRGTGLFEPPPPGDEAETPPPPPPRPRINVGPGFQAAVPAAAAREGGRAPRERPRAQLAWRPWPGLARAGEARRVEALLDLACSSALPGGGTNRELALHCLARAGGSLTGALELLLLGTPAWPPGHPLATYRYTGSDAWTPQERRLFAKALARHGKDFARIQQAVPSKRLPQCVEFYYLHKRRLGRARRQAPPGPEAPPDAAPGSRFPCRLCGKTFLKVKSRNAHMKIHRQPGGWGGPPLPPPPPPAWPPAPVCAAGGAAGAGQLFA</sequence>
<keyword evidence="2" id="KW-0805">Transcription regulation</keyword>
<keyword evidence="10" id="KW-1185">Reference proteome</keyword>
<keyword evidence="5" id="KW-0862">Zinc</keyword>
<keyword evidence="3" id="KW-0804">Transcription</keyword>
<evidence type="ECO:0000259" key="7">
    <source>
        <dbReference type="PROSITE" id="PS50157"/>
    </source>
</evidence>
<evidence type="ECO:0000256" key="5">
    <source>
        <dbReference type="PROSITE-ProRule" id="PRU00042"/>
    </source>
</evidence>
<dbReference type="InterPro" id="IPR017884">
    <property type="entry name" value="SANT_dom"/>
</dbReference>
<dbReference type="GeneID" id="136995070"/>
<dbReference type="Pfam" id="PF00249">
    <property type="entry name" value="Myb_DNA-binding"/>
    <property type="match status" value="1"/>
</dbReference>
<dbReference type="Pfam" id="PF01448">
    <property type="entry name" value="ELM2"/>
    <property type="match status" value="1"/>
</dbReference>
<evidence type="ECO:0000313" key="11">
    <source>
        <dbReference type="RefSeq" id="XP_067170876.1"/>
    </source>
</evidence>
<dbReference type="InterPro" id="IPR051066">
    <property type="entry name" value="Trans_reg/Corepressor"/>
</dbReference>
<proteinExistence type="predicted"/>
<evidence type="ECO:0000313" key="10">
    <source>
        <dbReference type="Proteomes" id="UP001652627"/>
    </source>
</evidence>
<name>A0ABM4G106_9AVES</name>
<feature type="compositionally biased region" description="Pro residues" evidence="6">
    <location>
        <begin position="93"/>
        <end position="111"/>
    </location>
</feature>
<dbReference type="PANTHER" id="PTHR16089">
    <property type="entry name" value="REST COREPRESSOR COREST PROTEIN-RELATED"/>
    <property type="match status" value="1"/>
</dbReference>
<keyword evidence="5" id="KW-0863">Zinc-finger</keyword>